<proteinExistence type="predicted"/>
<organism evidence="1 2">
    <name type="scientific">Entomophthora muscae</name>
    <dbReference type="NCBI Taxonomy" id="34485"/>
    <lineage>
        <taxon>Eukaryota</taxon>
        <taxon>Fungi</taxon>
        <taxon>Fungi incertae sedis</taxon>
        <taxon>Zoopagomycota</taxon>
        <taxon>Entomophthoromycotina</taxon>
        <taxon>Entomophthoromycetes</taxon>
        <taxon>Entomophthorales</taxon>
        <taxon>Entomophthoraceae</taxon>
        <taxon>Entomophthora</taxon>
    </lineage>
</organism>
<dbReference type="Proteomes" id="UP001165960">
    <property type="component" value="Unassembled WGS sequence"/>
</dbReference>
<keyword evidence="2" id="KW-1185">Reference proteome</keyword>
<protein>
    <submittedName>
        <fullName evidence="1">Uncharacterized protein</fullName>
    </submittedName>
</protein>
<evidence type="ECO:0000313" key="2">
    <source>
        <dbReference type="Proteomes" id="UP001165960"/>
    </source>
</evidence>
<comment type="caution">
    <text evidence="1">The sequence shown here is derived from an EMBL/GenBank/DDBJ whole genome shotgun (WGS) entry which is preliminary data.</text>
</comment>
<name>A0ACC2U556_9FUNG</name>
<reference evidence="1" key="1">
    <citation type="submission" date="2022-04" db="EMBL/GenBank/DDBJ databases">
        <title>Genome of the entomopathogenic fungus Entomophthora muscae.</title>
        <authorList>
            <person name="Elya C."/>
            <person name="Lovett B.R."/>
            <person name="Lee E."/>
            <person name="Macias A.M."/>
            <person name="Hajek A.E."/>
            <person name="De Bivort B.L."/>
            <person name="Kasson M.T."/>
            <person name="De Fine Licht H.H."/>
            <person name="Stajich J.E."/>
        </authorList>
    </citation>
    <scope>NUCLEOTIDE SEQUENCE</scope>
    <source>
        <strain evidence="1">Berkeley</strain>
    </source>
</reference>
<dbReference type="EMBL" id="QTSX02001451">
    <property type="protein sequence ID" value="KAJ9081943.1"/>
    <property type="molecule type" value="Genomic_DNA"/>
</dbReference>
<sequence length="79" mass="8851">MMFEEFAILQAKYNIFVRIDNYPPLEPQAQERESNPEPGFPQADRPIDCGTARLHFSGVKPPQADAEDDGPSSETDQAK</sequence>
<accession>A0ACC2U556</accession>
<gene>
    <name evidence="1" type="ORF">DSO57_1009647</name>
</gene>
<evidence type="ECO:0000313" key="1">
    <source>
        <dbReference type="EMBL" id="KAJ9081943.1"/>
    </source>
</evidence>